<dbReference type="Proteomes" id="UP000007756">
    <property type="component" value="Chromosome"/>
</dbReference>
<dbReference type="GO" id="GO:0003723">
    <property type="term" value="F:RNA binding"/>
    <property type="evidence" value="ECO:0007669"/>
    <property type="project" value="InterPro"/>
</dbReference>
<dbReference type="Gene3D" id="3.30.70.580">
    <property type="entry name" value="Pseudouridine synthase I, catalytic domain, N-terminal subdomain"/>
    <property type="match status" value="1"/>
</dbReference>
<sequence>MPRYLAIVAYNGAPFRGWAKQPGYHTVQGQIEQNLALIYQTPINIYGSGRTDKGVHAINQTFHVDLPDKLPLKQLIAKLNQLNYPDIFVKALVPVAPRFHARFAVKTKVYEYLINTRAFNPAQYHTVWQYNHPLDLAQLEADTTLFLGRKDFWSFSTASQKDTQRTISKIIVQQDHTGTVKLTFFGNGFLRNQIRMMVASLVALNNRTLMRETVQQLFDQPQKGGCKVKAPACGLYLKTVLYE</sequence>
<organism evidence="9 10">
    <name type="scientific">Mycoplasmoides pneumoniae (strain ATCC 15531 / DSM 23978 / CIP 103766 / NBRC 14401 / NCTC 10119 / FH)</name>
    <name type="common">Mycoplasma pneumoniae</name>
    <dbReference type="NCBI Taxonomy" id="722438"/>
    <lineage>
        <taxon>Bacteria</taxon>
        <taxon>Bacillati</taxon>
        <taxon>Mycoplasmatota</taxon>
        <taxon>Mycoplasmoidales</taxon>
        <taxon>Mycoplasmoidaceae</taxon>
        <taxon>Mycoplasmoides</taxon>
    </lineage>
</organism>
<dbReference type="SUPFAM" id="SSF55120">
    <property type="entry name" value="Pseudouridine synthase"/>
    <property type="match status" value="1"/>
</dbReference>
<dbReference type="AlphaFoldDB" id="A0A0H3DKV4"/>
<dbReference type="Pfam" id="PF01416">
    <property type="entry name" value="PseudoU_synth_1"/>
    <property type="match status" value="2"/>
</dbReference>
<dbReference type="KEGG" id="mpj:MPNE_0225"/>
<evidence type="ECO:0000256" key="5">
    <source>
        <dbReference type="PIRSR" id="PIRSR001430-1"/>
    </source>
</evidence>
<comment type="caution">
    <text evidence="4">Lacks conserved residue(s) required for the propagation of feature annotation.</text>
</comment>
<dbReference type="HAMAP" id="MF_00171">
    <property type="entry name" value="TruA"/>
    <property type="match status" value="1"/>
</dbReference>
<comment type="catalytic activity">
    <reaction evidence="4 7">
        <text>uridine(38/39/40) in tRNA = pseudouridine(38/39/40) in tRNA</text>
        <dbReference type="Rhea" id="RHEA:22376"/>
        <dbReference type="Rhea" id="RHEA-COMP:10085"/>
        <dbReference type="Rhea" id="RHEA-COMP:10087"/>
        <dbReference type="ChEBI" id="CHEBI:65314"/>
        <dbReference type="ChEBI" id="CHEBI:65315"/>
        <dbReference type="EC" id="5.4.99.12"/>
    </reaction>
</comment>
<dbReference type="PATRIC" id="fig|722438.3.peg.219"/>
<dbReference type="STRING" id="722438.F539_01100"/>
<dbReference type="PIRSF" id="PIRSF001430">
    <property type="entry name" value="tRNA_psdUrid_synth"/>
    <property type="match status" value="1"/>
</dbReference>
<proteinExistence type="inferred from homology"/>
<feature type="binding site" evidence="4 6">
    <location>
        <position position="110"/>
    </location>
    <ligand>
        <name>substrate</name>
    </ligand>
</feature>
<evidence type="ECO:0000256" key="7">
    <source>
        <dbReference type="RuleBase" id="RU003792"/>
    </source>
</evidence>
<dbReference type="InterPro" id="IPR001406">
    <property type="entry name" value="PsdUridine_synth_TruA"/>
</dbReference>
<evidence type="ECO:0000313" key="10">
    <source>
        <dbReference type="Proteomes" id="UP000007756"/>
    </source>
</evidence>
<dbReference type="SMR" id="A0A0H3DKV4"/>
<dbReference type="InterPro" id="IPR020103">
    <property type="entry name" value="PsdUridine_synth_cat_dom_sf"/>
</dbReference>
<dbReference type="InterPro" id="IPR020094">
    <property type="entry name" value="TruA/RsuA/RluB/E/F_N"/>
</dbReference>
<dbReference type="GO" id="GO:0031119">
    <property type="term" value="P:tRNA pseudouridine synthesis"/>
    <property type="evidence" value="ECO:0007669"/>
    <property type="project" value="UniProtKB-UniRule"/>
</dbReference>
<evidence type="ECO:0000256" key="6">
    <source>
        <dbReference type="PIRSR" id="PIRSR001430-2"/>
    </source>
</evidence>
<dbReference type="CDD" id="cd02570">
    <property type="entry name" value="PseudoU_synth_EcTruA"/>
    <property type="match status" value="1"/>
</dbReference>
<dbReference type="InterPro" id="IPR020095">
    <property type="entry name" value="PsdUridine_synth_TruA_C"/>
</dbReference>
<feature type="domain" description="Pseudouridine synthase I TruA alpha/beta" evidence="8">
    <location>
        <begin position="145"/>
        <end position="243"/>
    </location>
</feature>
<evidence type="ECO:0000256" key="4">
    <source>
        <dbReference type="HAMAP-Rule" id="MF_00171"/>
    </source>
</evidence>
<keyword evidence="3 4" id="KW-0413">Isomerase</keyword>
<dbReference type="EMBL" id="CP002077">
    <property type="protein sequence ID" value="ADK86864.1"/>
    <property type="molecule type" value="Genomic_DNA"/>
</dbReference>
<keyword evidence="2 4" id="KW-0819">tRNA processing</keyword>
<evidence type="ECO:0000256" key="1">
    <source>
        <dbReference type="ARBA" id="ARBA00009375"/>
    </source>
</evidence>
<dbReference type="GeneID" id="66609156"/>
<name>A0A0H3DKV4_MYCPB</name>
<dbReference type="Gene3D" id="3.30.70.660">
    <property type="entry name" value="Pseudouridine synthase I, catalytic domain, C-terminal subdomain"/>
    <property type="match status" value="1"/>
</dbReference>
<dbReference type="InterPro" id="IPR020097">
    <property type="entry name" value="PsdUridine_synth_TruA_a/b_dom"/>
</dbReference>
<evidence type="ECO:0000259" key="8">
    <source>
        <dbReference type="Pfam" id="PF01416"/>
    </source>
</evidence>
<evidence type="ECO:0000256" key="3">
    <source>
        <dbReference type="ARBA" id="ARBA00023235"/>
    </source>
</evidence>
<comment type="similarity">
    <text evidence="1 4 7">Belongs to the tRNA pseudouridine synthase TruA family.</text>
</comment>
<dbReference type="PANTHER" id="PTHR11142:SF0">
    <property type="entry name" value="TRNA PSEUDOURIDINE SYNTHASE-LIKE 1"/>
    <property type="match status" value="1"/>
</dbReference>
<comment type="subunit">
    <text evidence="4">Homodimer.</text>
</comment>
<feature type="domain" description="Pseudouridine synthase I TruA alpha/beta" evidence="8">
    <location>
        <begin position="6"/>
        <end position="103"/>
    </location>
</feature>
<evidence type="ECO:0000313" key="9">
    <source>
        <dbReference type="EMBL" id="ADK86864.1"/>
    </source>
</evidence>
<dbReference type="PaxDb" id="722438-MPNE_0225"/>
<accession>A0A0H3DKV4</accession>
<feature type="active site" description="Nucleophile" evidence="4 5">
    <location>
        <position position="52"/>
    </location>
</feature>
<dbReference type="RefSeq" id="WP_010874553.1">
    <property type="nucleotide sequence ID" value="NZ_CP010546.1"/>
</dbReference>
<gene>
    <name evidence="4 9" type="primary">truA</name>
    <name evidence="9" type="ordered locus">MPNE_0225</name>
</gene>
<evidence type="ECO:0000256" key="2">
    <source>
        <dbReference type="ARBA" id="ARBA00022694"/>
    </source>
</evidence>
<dbReference type="EC" id="5.4.99.12" evidence="4"/>
<dbReference type="PANTHER" id="PTHR11142">
    <property type="entry name" value="PSEUDOURIDYLATE SYNTHASE"/>
    <property type="match status" value="1"/>
</dbReference>
<dbReference type="HOGENOM" id="CLU_014673_0_1_14"/>
<protein>
    <recommendedName>
        <fullName evidence="4">tRNA pseudouridine synthase A</fullName>
        <ecNumber evidence="4">5.4.99.12</ecNumber>
    </recommendedName>
    <alternativeName>
        <fullName evidence="4">tRNA pseudouridine(38-40) synthase</fullName>
    </alternativeName>
    <alternativeName>
        <fullName evidence="4">tRNA pseudouridylate synthase I</fullName>
    </alternativeName>
    <alternativeName>
        <fullName evidence="4">tRNA-uridine isomerase I</fullName>
    </alternativeName>
</protein>
<dbReference type="eggNOG" id="COG0101">
    <property type="taxonomic scope" value="Bacteria"/>
</dbReference>
<dbReference type="NCBIfam" id="TIGR00071">
    <property type="entry name" value="hisT_truA"/>
    <property type="match status" value="1"/>
</dbReference>
<comment type="function">
    <text evidence="4">Formation of pseudouridine at positions 38, 39 and 40 in the anticodon stem and loop of transfer RNAs.</text>
</comment>
<dbReference type="GO" id="GO:0160147">
    <property type="term" value="F:tRNA pseudouridine(38-40) synthase activity"/>
    <property type="evidence" value="ECO:0007669"/>
    <property type="project" value="UniProtKB-EC"/>
</dbReference>
<reference evidence="9 10" key="1">
    <citation type="journal article" date="2010" name="Appl. Environ. Microbiol.">
        <title>Targeted chromosomal knockouts in Mycoplasma pneumoniae.</title>
        <authorList>
            <person name="Krishnakumar R."/>
            <person name="Assad-Garcia N."/>
            <person name="Benders G.A."/>
            <person name="Phan Q."/>
            <person name="Montague M.G."/>
            <person name="Glass J.I."/>
        </authorList>
    </citation>
    <scope>NUCLEOTIDE SEQUENCE [LARGE SCALE GENOMIC DNA]</scope>
    <source>
        <strain evidence="10">ATCC 15531 / DSM 22911 / NBRC 14401 / NCTC 10119 / FH</strain>
    </source>
</reference>